<dbReference type="PANTHER" id="PTHR43056:SF10">
    <property type="entry name" value="COCE_NOND FAMILY, PUTATIVE (AFU_ORTHOLOGUE AFUA_7G00600)-RELATED"/>
    <property type="match status" value="1"/>
</dbReference>
<sequence>MPNPIREDITTRDDTSFPYIFEQNVTISLKDKSGLVRCNVYRPKDSKKVPVLVTYGPYGKDIPYADFHPQSFSEVNPEHRSEHSAWETPDPRFWTQHGYAVVRADERGTGQSRGKLDTMSRETSEAFFDVVEWAAEQPWSSGKVGLLGISYYAGSQWRVSARQPKGLSCIIPWEGMSDYYRDRCRHGGILSNKFIKFWWDRQVVSNQYGRPGRAARNWGPDTIEGDLPEEELEANRQDQTIDNVNNHFRDDVYYASKEYTMTDIQVPLLSVANWGGILLHLRGNVEGYTQAGSELKYLRFITGRHDLPFYYQEEVEVQRSFLDAFLKGDDRAGWADGTAPKVDMVLRKGDVGFNNAEAEKQFPRRQENEWPIARTQYSRYYLTSKQELVTEAPKEKPIKITYRALGNLDEPQLVQFTTAPFEQETEITGHIVAHLNVSMSPEPGCPTPKDIDLFLTLRYISPEGKEVFYTGTAGDPVPLCKGWQRVSLRKINTEHPRHRPWLPHRDYYSTDVLPVVPGEVYAVDVEVWPTNVVVEKGGKIVFEVSSGDTQGSGIFQHNSPSLNMASAPPAKNIRPLNRYITTHDPTTHQAIFSTTLSETMPIQQINDSASAQFSLAYTTDTFPVDLSGERDLPAYNHYLSNPPGITISTGTVCRIVDMPPHALSPMHRTVSLDYGVVLEGEVELLLDSGETRLLKRGDVAVQRGTNHAWRNVTPDVVGEDGTKVECWARMLYVLSPAKGDGLVENVSGIEVRSST</sequence>
<dbReference type="Pfam" id="PF02129">
    <property type="entry name" value="Peptidase_S15"/>
    <property type="match status" value="1"/>
</dbReference>
<dbReference type="GeneID" id="37080225"/>
<feature type="domain" description="Xaa-Pro dipeptidyl-peptidase C-terminal" evidence="2">
    <location>
        <begin position="319"/>
        <end position="581"/>
    </location>
</feature>
<evidence type="ECO:0000313" key="4">
    <source>
        <dbReference type="Proteomes" id="UP000248349"/>
    </source>
</evidence>
<dbReference type="SUPFAM" id="SSF49785">
    <property type="entry name" value="Galactose-binding domain-like"/>
    <property type="match status" value="1"/>
</dbReference>
<dbReference type="InterPro" id="IPR013096">
    <property type="entry name" value="Cupin_2"/>
</dbReference>
<dbReference type="NCBIfam" id="TIGR00976">
    <property type="entry name" value="CocE_NonD"/>
    <property type="match status" value="1"/>
</dbReference>
<dbReference type="EMBL" id="KZ821220">
    <property type="protein sequence ID" value="PYH48924.1"/>
    <property type="molecule type" value="Genomic_DNA"/>
</dbReference>
<gene>
    <name evidence="3" type="ORF">BP01DRAFT_413312</name>
</gene>
<dbReference type="InterPro" id="IPR013736">
    <property type="entry name" value="Xaa-Pro_dipept_C"/>
</dbReference>
<dbReference type="InterPro" id="IPR011051">
    <property type="entry name" value="RmlC_Cupin_sf"/>
</dbReference>
<protein>
    <submittedName>
        <fullName evidence="3">Alpha/beta-hydrolase</fullName>
    </submittedName>
</protein>
<dbReference type="Gene3D" id="3.40.50.1820">
    <property type="entry name" value="alpha/beta hydrolase"/>
    <property type="match status" value="1"/>
</dbReference>
<reference evidence="3 4" key="1">
    <citation type="submission" date="2016-12" db="EMBL/GenBank/DDBJ databases">
        <title>The genomes of Aspergillus section Nigri reveals drivers in fungal speciation.</title>
        <authorList>
            <consortium name="DOE Joint Genome Institute"/>
            <person name="Vesth T.C."/>
            <person name="Nybo J."/>
            <person name="Theobald S."/>
            <person name="Brandl J."/>
            <person name="Frisvad J.C."/>
            <person name="Nielsen K.F."/>
            <person name="Lyhne E.K."/>
            <person name="Kogle M.E."/>
            <person name="Kuo A."/>
            <person name="Riley R."/>
            <person name="Clum A."/>
            <person name="Nolan M."/>
            <person name="Lipzen A."/>
            <person name="Salamov A."/>
            <person name="Henrissat B."/>
            <person name="Wiebenga A."/>
            <person name="De Vries R.P."/>
            <person name="Grigoriev I.V."/>
            <person name="Mortensen U.H."/>
            <person name="Andersen M.R."/>
            <person name="Baker S.E."/>
        </authorList>
    </citation>
    <scope>NUCLEOTIDE SEQUENCE [LARGE SCALE GENOMIC DNA]</scope>
    <source>
        <strain evidence="3 4">JOP 1030-1</strain>
    </source>
</reference>
<proteinExistence type="predicted"/>
<accession>A0A318ZQS7</accession>
<dbReference type="AlphaFoldDB" id="A0A318ZQS7"/>
<dbReference type="Pfam" id="PF07883">
    <property type="entry name" value="Cupin_2"/>
    <property type="match status" value="1"/>
</dbReference>
<dbReference type="CDD" id="cd02231">
    <property type="entry name" value="cupin_BLL6423-like"/>
    <property type="match status" value="1"/>
</dbReference>
<dbReference type="InterPro" id="IPR050585">
    <property type="entry name" value="Xaa-Pro_dipeptidyl-ppase/CocE"/>
</dbReference>
<dbReference type="PANTHER" id="PTHR43056">
    <property type="entry name" value="PEPTIDASE S9 PROLYL OLIGOPEPTIDASE"/>
    <property type="match status" value="1"/>
</dbReference>
<dbReference type="InterPro" id="IPR008979">
    <property type="entry name" value="Galactose-bd-like_sf"/>
</dbReference>
<evidence type="ECO:0000313" key="3">
    <source>
        <dbReference type="EMBL" id="PYH48924.1"/>
    </source>
</evidence>
<dbReference type="InterPro" id="IPR014710">
    <property type="entry name" value="RmlC-like_jellyroll"/>
</dbReference>
<name>A0A318ZQS7_9EURO</name>
<evidence type="ECO:0000259" key="2">
    <source>
        <dbReference type="SMART" id="SM00939"/>
    </source>
</evidence>
<evidence type="ECO:0000256" key="1">
    <source>
        <dbReference type="ARBA" id="ARBA00022801"/>
    </source>
</evidence>
<keyword evidence="4" id="KW-1185">Reference proteome</keyword>
<dbReference type="InterPro" id="IPR000383">
    <property type="entry name" value="Xaa-Pro-like_dom"/>
</dbReference>
<dbReference type="GO" id="GO:0008239">
    <property type="term" value="F:dipeptidyl-peptidase activity"/>
    <property type="evidence" value="ECO:0007669"/>
    <property type="project" value="InterPro"/>
</dbReference>
<dbReference type="Gene3D" id="2.60.120.10">
    <property type="entry name" value="Jelly Rolls"/>
    <property type="match status" value="1"/>
</dbReference>
<dbReference type="SUPFAM" id="SSF51182">
    <property type="entry name" value="RmlC-like cupins"/>
    <property type="match status" value="1"/>
</dbReference>
<dbReference type="Gene3D" id="1.10.3020.20">
    <property type="match status" value="1"/>
</dbReference>
<dbReference type="SUPFAM" id="SSF53474">
    <property type="entry name" value="alpha/beta-Hydrolases"/>
    <property type="match status" value="1"/>
</dbReference>
<dbReference type="Gene3D" id="2.60.120.260">
    <property type="entry name" value="Galactose-binding domain-like"/>
    <property type="match status" value="1"/>
</dbReference>
<dbReference type="RefSeq" id="XP_025434906.1">
    <property type="nucleotide sequence ID" value="XM_025578996.1"/>
</dbReference>
<dbReference type="Pfam" id="PF08530">
    <property type="entry name" value="PepX_C"/>
    <property type="match status" value="1"/>
</dbReference>
<dbReference type="SMART" id="SM00939">
    <property type="entry name" value="PepX_C"/>
    <property type="match status" value="1"/>
</dbReference>
<dbReference type="OrthoDB" id="416441at2759"/>
<keyword evidence="1 3" id="KW-0378">Hydrolase</keyword>
<dbReference type="InterPro" id="IPR029058">
    <property type="entry name" value="AB_hydrolase_fold"/>
</dbReference>
<dbReference type="STRING" id="1450539.A0A318ZQS7"/>
<dbReference type="InterPro" id="IPR005674">
    <property type="entry name" value="CocE/Ser_esterase"/>
</dbReference>
<organism evidence="3 4">
    <name type="scientific">Aspergillus saccharolyticus JOP 1030-1</name>
    <dbReference type="NCBI Taxonomy" id="1450539"/>
    <lineage>
        <taxon>Eukaryota</taxon>
        <taxon>Fungi</taxon>
        <taxon>Dikarya</taxon>
        <taxon>Ascomycota</taxon>
        <taxon>Pezizomycotina</taxon>
        <taxon>Eurotiomycetes</taxon>
        <taxon>Eurotiomycetidae</taxon>
        <taxon>Eurotiales</taxon>
        <taxon>Aspergillaceae</taxon>
        <taxon>Aspergillus</taxon>
        <taxon>Aspergillus subgen. Circumdati</taxon>
    </lineage>
</organism>
<dbReference type="Proteomes" id="UP000248349">
    <property type="component" value="Unassembled WGS sequence"/>
</dbReference>